<proteinExistence type="predicted"/>
<protein>
    <submittedName>
        <fullName evidence="2">Uncharacterized protein</fullName>
    </submittedName>
</protein>
<gene>
    <name evidence="2" type="ORF">KVT40_003570</name>
</gene>
<name>A0A8K0L242_9PEZI</name>
<accession>A0A8K0L242</accession>
<evidence type="ECO:0000313" key="2">
    <source>
        <dbReference type="EMBL" id="KAG8627697.1"/>
    </source>
</evidence>
<dbReference type="OrthoDB" id="10323514at2759"/>
<reference evidence="2" key="1">
    <citation type="submission" date="2021-07" db="EMBL/GenBank/DDBJ databases">
        <title>Elsinoe batatas strain:CRI-CJ2 Genome sequencing and assembly.</title>
        <authorList>
            <person name="Huang L."/>
        </authorList>
    </citation>
    <scope>NUCLEOTIDE SEQUENCE</scope>
    <source>
        <strain evidence="2">CRI-CJ2</strain>
    </source>
</reference>
<comment type="caution">
    <text evidence="2">The sequence shown here is derived from an EMBL/GenBank/DDBJ whole genome shotgun (WGS) entry which is preliminary data.</text>
</comment>
<dbReference type="AlphaFoldDB" id="A0A8K0L242"/>
<dbReference type="EMBL" id="JAESVG020000004">
    <property type="protein sequence ID" value="KAG8627697.1"/>
    <property type="molecule type" value="Genomic_DNA"/>
</dbReference>
<evidence type="ECO:0000313" key="3">
    <source>
        <dbReference type="Proteomes" id="UP000809789"/>
    </source>
</evidence>
<dbReference type="Proteomes" id="UP000809789">
    <property type="component" value="Unassembled WGS sequence"/>
</dbReference>
<sequence>MAPSIGPSMDSLSISREQGLMEEQRNSNEEELLLALKPIVTSRDLLTQNTASFQAPHKFEYRLEVSATRDNNHYLAPRYLKPDLCKWPEPIGTLTTKELFLFRFIIDKSRGTAKEIEIRFLHSRCIWSAKMLMEWFTIFRDSVVGMVYYTQDQFEVSNHEKQEKRFVRRIAKSGMALHSQHGPVKKIDQEWQDEDWVRIVHELIVRLKSTHHHEWCRVKDLYSIPRREDDRPTRTLVYNMQAYARLYFFSPLDERPATGDHTYQTPDQSEDEGER</sequence>
<feature type="region of interest" description="Disordered" evidence="1">
    <location>
        <begin position="255"/>
        <end position="275"/>
    </location>
</feature>
<keyword evidence="3" id="KW-1185">Reference proteome</keyword>
<evidence type="ECO:0000256" key="1">
    <source>
        <dbReference type="SAM" id="MobiDB-lite"/>
    </source>
</evidence>
<organism evidence="2 3">
    <name type="scientific">Elsinoe batatas</name>
    <dbReference type="NCBI Taxonomy" id="2601811"/>
    <lineage>
        <taxon>Eukaryota</taxon>
        <taxon>Fungi</taxon>
        <taxon>Dikarya</taxon>
        <taxon>Ascomycota</taxon>
        <taxon>Pezizomycotina</taxon>
        <taxon>Dothideomycetes</taxon>
        <taxon>Dothideomycetidae</taxon>
        <taxon>Myriangiales</taxon>
        <taxon>Elsinoaceae</taxon>
        <taxon>Elsinoe</taxon>
    </lineage>
</organism>